<feature type="chain" id="PRO_5037525500" evidence="1">
    <location>
        <begin position="27"/>
        <end position="211"/>
    </location>
</feature>
<dbReference type="Gene3D" id="2.40.128.110">
    <property type="entry name" value="Lipid/polyisoprenoid-binding, YceI-like"/>
    <property type="match status" value="1"/>
</dbReference>
<gene>
    <name evidence="3" type="ORF">GCM10007167_10840</name>
</gene>
<evidence type="ECO:0000313" key="4">
    <source>
        <dbReference type="Proteomes" id="UP000636453"/>
    </source>
</evidence>
<dbReference type="InterPro" id="IPR007372">
    <property type="entry name" value="Lipid/polyisoprenoid-bd_YceI"/>
</dbReference>
<reference evidence="3" key="2">
    <citation type="submission" date="2020-09" db="EMBL/GenBank/DDBJ databases">
        <authorList>
            <person name="Sun Q."/>
            <person name="Kim S."/>
        </authorList>
    </citation>
    <scope>NUCLEOTIDE SEQUENCE</scope>
    <source>
        <strain evidence="3">KCTC 32020</strain>
    </source>
</reference>
<reference evidence="3" key="1">
    <citation type="journal article" date="2014" name="Int. J. Syst. Evol. Microbiol.">
        <title>Complete genome sequence of Corynebacterium casei LMG S-19264T (=DSM 44701T), isolated from a smear-ripened cheese.</title>
        <authorList>
            <consortium name="US DOE Joint Genome Institute (JGI-PGF)"/>
            <person name="Walter F."/>
            <person name="Albersmeier A."/>
            <person name="Kalinowski J."/>
            <person name="Ruckert C."/>
        </authorList>
    </citation>
    <scope>NUCLEOTIDE SEQUENCE</scope>
    <source>
        <strain evidence="3">KCTC 32020</strain>
    </source>
</reference>
<protein>
    <submittedName>
        <fullName evidence="3">Polyisoprenoid-binding protein</fullName>
    </submittedName>
</protein>
<dbReference type="Pfam" id="PF04264">
    <property type="entry name" value="YceI"/>
    <property type="match status" value="1"/>
</dbReference>
<proteinExistence type="predicted"/>
<name>A0A918Z086_9GAMM</name>
<organism evidence="3 4">
    <name type="scientific">Vulcaniibacterium thermophilum</name>
    <dbReference type="NCBI Taxonomy" id="1169913"/>
    <lineage>
        <taxon>Bacteria</taxon>
        <taxon>Pseudomonadati</taxon>
        <taxon>Pseudomonadota</taxon>
        <taxon>Gammaproteobacteria</taxon>
        <taxon>Lysobacterales</taxon>
        <taxon>Lysobacteraceae</taxon>
        <taxon>Vulcaniibacterium</taxon>
    </lineage>
</organism>
<evidence type="ECO:0000313" key="3">
    <source>
        <dbReference type="EMBL" id="GHE30661.1"/>
    </source>
</evidence>
<dbReference type="Proteomes" id="UP000636453">
    <property type="component" value="Unassembled WGS sequence"/>
</dbReference>
<dbReference type="PANTHER" id="PTHR34406:SF1">
    <property type="entry name" value="PROTEIN YCEI"/>
    <property type="match status" value="1"/>
</dbReference>
<keyword evidence="1" id="KW-0732">Signal</keyword>
<dbReference type="SMART" id="SM00867">
    <property type="entry name" value="YceI"/>
    <property type="match status" value="1"/>
</dbReference>
<feature type="domain" description="Lipid/polyisoprenoid-binding YceI-like" evidence="2">
    <location>
        <begin position="31"/>
        <end position="200"/>
    </location>
</feature>
<evidence type="ECO:0000256" key="1">
    <source>
        <dbReference type="SAM" id="SignalP"/>
    </source>
</evidence>
<dbReference type="EMBL" id="BNCF01000004">
    <property type="protein sequence ID" value="GHE30661.1"/>
    <property type="molecule type" value="Genomic_DNA"/>
</dbReference>
<dbReference type="PANTHER" id="PTHR34406">
    <property type="entry name" value="PROTEIN YCEI"/>
    <property type="match status" value="1"/>
</dbReference>
<keyword evidence="4" id="KW-1185">Reference proteome</keyword>
<dbReference type="AlphaFoldDB" id="A0A918Z086"/>
<evidence type="ECO:0000259" key="2">
    <source>
        <dbReference type="SMART" id="SM00867"/>
    </source>
</evidence>
<accession>A0A918Z086</accession>
<comment type="caution">
    <text evidence="3">The sequence shown here is derived from an EMBL/GenBank/DDBJ whole genome shotgun (WGS) entry which is preliminary data.</text>
</comment>
<dbReference type="InterPro" id="IPR036761">
    <property type="entry name" value="TTHA0802/YceI-like_sf"/>
</dbReference>
<dbReference type="SUPFAM" id="SSF101874">
    <property type="entry name" value="YceI-like"/>
    <property type="match status" value="1"/>
</dbReference>
<dbReference type="RefSeq" id="WP_386112718.1">
    <property type="nucleotide sequence ID" value="NZ_BNCF01000004.1"/>
</dbReference>
<feature type="signal peptide" evidence="1">
    <location>
        <begin position="1"/>
        <end position="26"/>
    </location>
</feature>
<sequence>MARIVPFRLRPPAMLCALLLAAPAAAREVETYAIDPDHTRVVVAVDHAGFSRALGAVSGARGTIVIATEPTGIDWGASRVEVEVPLAGLDFGAEAITRAVLGRGFLDAGRHPQARFVGTGTEATADNQARVCGELTLRGVTRPLCLDVRLNALKRHPLPPFRRTAGFSATATLDRTEYGIDAWPTVVGHTVEMRIEVEATLDRSAAREDTP</sequence>